<organism evidence="15 16">
    <name type="scientific">Ditylenchus dipsaci</name>
    <dbReference type="NCBI Taxonomy" id="166011"/>
    <lineage>
        <taxon>Eukaryota</taxon>
        <taxon>Metazoa</taxon>
        <taxon>Ecdysozoa</taxon>
        <taxon>Nematoda</taxon>
        <taxon>Chromadorea</taxon>
        <taxon>Rhabditida</taxon>
        <taxon>Tylenchina</taxon>
        <taxon>Tylenchomorpha</taxon>
        <taxon>Sphaerularioidea</taxon>
        <taxon>Anguinidae</taxon>
        <taxon>Anguininae</taxon>
        <taxon>Ditylenchus</taxon>
    </lineage>
</organism>
<feature type="repeat" description="TPR" evidence="12">
    <location>
        <begin position="395"/>
        <end position="428"/>
    </location>
</feature>
<evidence type="ECO:0000256" key="13">
    <source>
        <dbReference type="SAM" id="Coils"/>
    </source>
</evidence>
<keyword evidence="10 12" id="KW-0802">TPR repeat</keyword>
<feature type="coiled-coil region" evidence="13">
    <location>
        <begin position="30"/>
        <end position="75"/>
    </location>
</feature>
<dbReference type="Gene3D" id="1.25.40.10">
    <property type="entry name" value="Tetratricopeptide repeat domain"/>
    <property type="match status" value="2"/>
</dbReference>
<evidence type="ECO:0000259" key="14">
    <source>
        <dbReference type="Pfam" id="PF13844"/>
    </source>
</evidence>
<feature type="repeat" description="TPR" evidence="12">
    <location>
        <begin position="327"/>
        <end position="360"/>
    </location>
</feature>
<evidence type="ECO:0000256" key="4">
    <source>
        <dbReference type="ARBA" id="ARBA00005386"/>
    </source>
</evidence>
<evidence type="ECO:0000256" key="5">
    <source>
        <dbReference type="ARBA" id="ARBA00011970"/>
    </source>
</evidence>
<feature type="repeat" description="TPR" evidence="12">
    <location>
        <begin position="361"/>
        <end position="394"/>
    </location>
</feature>
<evidence type="ECO:0000256" key="1">
    <source>
        <dbReference type="ARBA" id="ARBA00004123"/>
    </source>
</evidence>
<evidence type="ECO:0000256" key="2">
    <source>
        <dbReference type="ARBA" id="ARBA00004496"/>
    </source>
</evidence>
<comment type="subcellular location">
    <subcellularLocation>
        <location evidence="2">Cytoplasm</location>
    </subcellularLocation>
    <subcellularLocation>
        <location evidence="1">Nucleus</location>
    </subcellularLocation>
</comment>
<sequence length="784" mass="87395">MDPSKQAYYIVPSAYDKSQNLINLPPNVLAQKVQQQLQQQQQQQQNSLALHHAAVAAAAAAAQQQQQQQQSLNAQNMVVVTSHAGQIGVMDVTALTEMAHREYQAGNYANAEKHCMTLLQHDQRNVSILLLLSSIHFQQKNFDKSMQFSTMAIQGQLAEALENYRHAVRLKPDFIDGYINLASALVSYGDLEQAVQAYLTALQYNPDLYCVRKAKVCYLKAIETQPHFAVAWSNIGCVFNAQGELWLAIHHFEKAITLDPNFAMCSRRPGFDRAVAAYLRALALSPNHAVVHGNLACVYYEQGTICSHIDLAIETYKRAIELQPNFPDAYCNLANALKEKGMVAEAEQAYNTALQLCPTHADSQNNLANIKREQGKIEEATQLYLKALEIYPEFAAAHSNLASILQQQGRLQEAIEHYKEAIKISPTFADAYSNMGNTLKEMINPAFADAHSNLASIHKDSGNIPEAIHSYSTALKLKSDFPDAFCNLAHCLQIICDWSDYDARMKKLVGIVEEQLSKKRLPSVHPHHSMLYPLSHDQRMAIANKHAQLCMEKVMVLHKPPYPYPDRLSVRNGQRLRIGYVSSDFGNHPTSHLMQSIPGMHNRDLVEVFCYALSPNDGTNFRQKLMNESEHFVDLSQVHCNGSAADRINRDGIHILINMNGYTKGARNEIFALKPSPVQVMWLGYPGTSGAPFMDYIITDTVTSPISLAHAYSEKVILKEKNTSGVNSHKDTVTVVNATNLEPLLAKAEGKPLIRETEVSYGTEGEFKMTEVVMPVVEVPTTDP</sequence>
<protein>
    <recommendedName>
        <fullName evidence="5">protein O-GlcNAc transferase</fullName>
        <ecNumber evidence="5">2.4.1.255</ecNumber>
    </recommendedName>
</protein>
<reference evidence="16" key="1">
    <citation type="submission" date="2022-11" db="UniProtKB">
        <authorList>
            <consortium name="WormBaseParasite"/>
        </authorList>
    </citation>
    <scope>IDENTIFICATION</scope>
</reference>
<dbReference type="EC" id="2.4.1.255" evidence="5"/>
<evidence type="ECO:0000313" key="16">
    <source>
        <dbReference type="WBParaSite" id="jg12307"/>
    </source>
</evidence>
<dbReference type="Pfam" id="PF13414">
    <property type="entry name" value="TPR_11"/>
    <property type="match status" value="3"/>
</dbReference>
<dbReference type="GO" id="GO:0097363">
    <property type="term" value="F:protein O-acetylglucosaminyltransferase activity"/>
    <property type="evidence" value="ECO:0007669"/>
    <property type="project" value="UniProtKB-EC"/>
</dbReference>
<dbReference type="GO" id="GO:0005737">
    <property type="term" value="C:cytoplasm"/>
    <property type="evidence" value="ECO:0007669"/>
    <property type="project" value="UniProtKB-SubCell"/>
</dbReference>
<evidence type="ECO:0000256" key="8">
    <source>
        <dbReference type="ARBA" id="ARBA00022679"/>
    </source>
</evidence>
<dbReference type="PANTHER" id="PTHR44366:SF1">
    <property type="entry name" value="UDP-N-ACETYLGLUCOSAMINE--PEPTIDE N-ACETYLGLUCOSAMINYLTRANSFERASE 110 KDA SUBUNIT"/>
    <property type="match status" value="1"/>
</dbReference>
<keyword evidence="9" id="KW-0677">Repeat</keyword>
<dbReference type="PANTHER" id="PTHR44366">
    <property type="entry name" value="UDP-N-ACETYLGLUCOSAMINE--PEPTIDE N-ACETYLGLUCOSAMINYLTRANSFERASE 110 KDA SUBUNIT"/>
    <property type="match status" value="1"/>
</dbReference>
<feature type="repeat" description="TPR" evidence="12">
    <location>
        <begin position="229"/>
        <end position="262"/>
    </location>
</feature>
<keyword evidence="13" id="KW-0175">Coiled coil</keyword>
<dbReference type="InterPro" id="IPR029489">
    <property type="entry name" value="OGT/SEC/SPY_C"/>
</dbReference>
<dbReference type="Pfam" id="PF13424">
    <property type="entry name" value="TPR_12"/>
    <property type="match status" value="1"/>
</dbReference>
<dbReference type="SMART" id="SM00028">
    <property type="entry name" value="TPR"/>
    <property type="match status" value="9"/>
</dbReference>
<dbReference type="WBParaSite" id="jg12307">
    <property type="protein sequence ID" value="jg12307"/>
    <property type="gene ID" value="jg12307"/>
</dbReference>
<name>A0A915CUK7_9BILA</name>
<dbReference type="Proteomes" id="UP000887574">
    <property type="component" value="Unplaced"/>
</dbReference>
<evidence type="ECO:0000313" key="15">
    <source>
        <dbReference type="Proteomes" id="UP000887574"/>
    </source>
</evidence>
<evidence type="ECO:0000256" key="7">
    <source>
        <dbReference type="ARBA" id="ARBA00022676"/>
    </source>
</evidence>
<dbReference type="Pfam" id="PF00515">
    <property type="entry name" value="TPR_1"/>
    <property type="match status" value="1"/>
</dbReference>
<dbReference type="Gene3D" id="3.40.50.11380">
    <property type="match status" value="1"/>
</dbReference>
<dbReference type="AlphaFoldDB" id="A0A915CUK7"/>
<feature type="repeat" description="TPR" evidence="12">
    <location>
        <begin position="175"/>
        <end position="208"/>
    </location>
</feature>
<comment type="pathway">
    <text evidence="3">Protein modification; protein glycosylation.</text>
</comment>
<dbReference type="FunFam" id="1.25.40.10:FF:000013">
    <property type="entry name" value="UDP-N-acetylglucosamine--peptide N-acetylglucosaminyltransferase 110 kDa subunit"/>
    <property type="match status" value="1"/>
</dbReference>
<dbReference type="InterPro" id="IPR011990">
    <property type="entry name" value="TPR-like_helical_dom_sf"/>
</dbReference>
<evidence type="ECO:0000256" key="10">
    <source>
        <dbReference type="ARBA" id="ARBA00022803"/>
    </source>
</evidence>
<feature type="domain" description="O-GlcNAc transferase C-terminal" evidence="14">
    <location>
        <begin position="495"/>
        <end position="783"/>
    </location>
</feature>
<dbReference type="GO" id="GO:0005634">
    <property type="term" value="C:nucleus"/>
    <property type="evidence" value="ECO:0007669"/>
    <property type="project" value="UniProtKB-SubCell"/>
</dbReference>
<dbReference type="FunFam" id="3.40.50.11380:FF:000001">
    <property type="entry name" value="UDP-N-acetylglucosamine--peptide N-acetylglucosaminyltransferase 110 kDa subunit"/>
    <property type="match status" value="1"/>
</dbReference>
<dbReference type="SUPFAM" id="SSF48452">
    <property type="entry name" value="TPR-like"/>
    <property type="match status" value="2"/>
</dbReference>
<dbReference type="InterPro" id="IPR037919">
    <property type="entry name" value="OGT"/>
</dbReference>
<dbReference type="GO" id="GO:0006493">
    <property type="term" value="P:protein O-linked glycosylation"/>
    <property type="evidence" value="ECO:0007669"/>
    <property type="project" value="InterPro"/>
</dbReference>
<keyword evidence="6" id="KW-0963">Cytoplasm</keyword>
<keyword evidence="15" id="KW-1185">Reference proteome</keyword>
<feature type="repeat" description="TPR" evidence="12">
    <location>
        <begin position="448"/>
        <end position="481"/>
    </location>
</feature>
<keyword evidence="7" id="KW-0328">Glycosyltransferase</keyword>
<keyword evidence="11" id="KW-0539">Nucleus</keyword>
<accession>A0A915CUK7</accession>
<dbReference type="InterPro" id="IPR019734">
    <property type="entry name" value="TPR_rpt"/>
</dbReference>
<keyword evidence="8" id="KW-0808">Transferase</keyword>
<dbReference type="Pfam" id="PF13844">
    <property type="entry name" value="Glyco_transf_41"/>
    <property type="match status" value="1"/>
</dbReference>
<dbReference type="PROSITE" id="PS50293">
    <property type="entry name" value="TPR_REGION"/>
    <property type="match status" value="2"/>
</dbReference>
<dbReference type="PROSITE" id="PS50005">
    <property type="entry name" value="TPR"/>
    <property type="match status" value="6"/>
</dbReference>
<evidence type="ECO:0000256" key="12">
    <source>
        <dbReference type="PROSITE-ProRule" id="PRU00339"/>
    </source>
</evidence>
<dbReference type="FunFam" id="1.25.40.10:FF:000019">
    <property type="entry name" value="UDP-N-acetylglucosamine--peptide N-acetylglucosaminyltransferase 110 kDa subunit"/>
    <property type="match status" value="1"/>
</dbReference>
<evidence type="ECO:0000256" key="11">
    <source>
        <dbReference type="ARBA" id="ARBA00023242"/>
    </source>
</evidence>
<evidence type="ECO:0000256" key="3">
    <source>
        <dbReference type="ARBA" id="ARBA00004922"/>
    </source>
</evidence>
<evidence type="ECO:0000256" key="6">
    <source>
        <dbReference type="ARBA" id="ARBA00022490"/>
    </source>
</evidence>
<proteinExistence type="inferred from homology"/>
<comment type="similarity">
    <text evidence="4">Belongs to the glycosyltransferase 41 family. O-GlcNAc transferase subfamily.</text>
</comment>
<evidence type="ECO:0000256" key="9">
    <source>
        <dbReference type="ARBA" id="ARBA00022737"/>
    </source>
</evidence>